<evidence type="ECO:0000313" key="11">
    <source>
        <dbReference type="EMBL" id="WWD18745.1"/>
    </source>
</evidence>
<dbReference type="EMBL" id="CP144055">
    <property type="protein sequence ID" value="WWD18745.1"/>
    <property type="molecule type" value="Genomic_DNA"/>
</dbReference>
<evidence type="ECO:0000256" key="7">
    <source>
        <dbReference type="ARBA" id="ARBA00047899"/>
    </source>
</evidence>
<dbReference type="AlphaFoldDB" id="A0AAJ8MWM4"/>
<evidence type="ECO:0000256" key="3">
    <source>
        <dbReference type="ARBA" id="ARBA00022679"/>
    </source>
</evidence>
<keyword evidence="2" id="KW-0723">Serine/threonine-protein kinase</keyword>
<reference evidence="11" key="2">
    <citation type="submission" date="2024-01" db="EMBL/GenBank/DDBJ databases">
        <title>Comparative genomics of Cryptococcus and Kwoniella reveals pathogenesis evolution and contrasting modes of karyotype evolution via chromosome fusion or intercentromeric recombination.</title>
        <authorList>
            <person name="Coelho M.A."/>
            <person name="David-Palma M."/>
            <person name="Shea T."/>
            <person name="Bowers K."/>
            <person name="McGinley-Smith S."/>
            <person name="Mohammad A.W."/>
            <person name="Gnirke A."/>
            <person name="Yurkov A.M."/>
            <person name="Nowrousian M."/>
            <person name="Sun S."/>
            <person name="Cuomo C.A."/>
            <person name="Heitman J."/>
        </authorList>
    </citation>
    <scope>NUCLEOTIDE SEQUENCE</scope>
    <source>
        <strain evidence="11">CBS 12478</strain>
    </source>
</reference>
<feature type="region of interest" description="Disordered" evidence="9">
    <location>
        <begin position="59"/>
        <end position="89"/>
    </location>
</feature>
<keyword evidence="3" id="KW-0808">Transferase</keyword>
<dbReference type="KEGG" id="ksn:43585690"/>
<dbReference type="EC" id="2.7.11.1" evidence="1"/>
<evidence type="ECO:0000313" key="12">
    <source>
        <dbReference type="Proteomes" id="UP000322225"/>
    </source>
</evidence>
<dbReference type="SUPFAM" id="SSF56112">
    <property type="entry name" value="Protein kinase-like (PK-like)"/>
    <property type="match status" value="1"/>
</dbReference>
<dbReference type="PANTHER" id="PTHR24419:SF18">
    <property type="entry name" value="SERINE_THREONINE-PROTEIN KINASE HASPIN"/>
    <property type="match status" value="1"/>
</dbReference>
<dbReference type="PROSITE" id="PS50011">
    <property type="entry name" value="PROTEIN_KINASE_DOM"/>
    <property type="match status" value="1"/>
</dbReference>
<dbReference type="GO" id="GO:0005524">
    <property type="term" value="F:ATP binding"/>
    <property type="evidence" value="ECO:0007669"/>
    <property type="project" value="UniProtKB-KW"/>
</dbReference>
<evidence type="ECO:0000256" key="8">
    <source>
        <dbReference type="ARBA" id="ARBA00048679"/>
    </source>
</evidence>
<comment type="catalytic activity">
    <reaction evidence="7">
        <text>L-threonyl-[protein] + ATP = O-phospho-L-threonyl-[protein] + ADP + H(+)</text>
        <dbReference type="Rhea" id="RHEA:46608"/>
        <dbReference type="Rhea" id="RHEA-COMP:11060"/>
        <dbReference type="Rhea" id="RHEA-COMP:11605"/>
        <dbReference type="ChEBI" id="CHEBI:15378"/>
        <dbReference type="ChEBI" id="CHEBI:30013"/>
        <dbReference type="ChEBI" id="CHEBI:30616"/>
        <dbReference type="ChEBI" id="CHEBI:61977"/>
        <dbReference type="ChEBI" id="CHEBI:456216"/>
        <dbReference type="EC" id="2.7.11.1"/>
    </reaction>
</comment>
<evidence type="ECO:0000256" key="5">
    <source>
        <dbReference type="ARBA" id="ARBA00022777"/>
    </source>
</evidence>
<evidence type="ECO:0000259" key="10">
    <source>
        <dbReference type="PROSITE" id="PS50011"/>
    </source>
</evidence>
<dbReference type="SMART" id="SM01331">
    <property type="entry name" value="DUF3635"/>
    <property type="match status" value="1"/>
</dbReference>
<evidence type="ECO:0000256" key="2">
    <source>
        <dbReference type="ARBA" id="ARBA00022527"/>
    </source>
</evidence>
<dbReference type="GO" id="GO:0005737">
    <property type="term" value="C:cytoplasm"/>
    <property type="evidence" value="ECO:0007669"/>
    <property type="project" value="TreeGrafter"/>
</dbReference>
<keyword evidence="6" id="KW-0067">ATP-binding</keyword>
<keyword evidence="4" id="KW-0547">Nucleotide-binding</keyword>
<dbReference type="GO" id="GO:0005634">
    <property type="term" value="C:nucleus"/>
    <property type="evidence" value="ECO:0007669"/>
    <property type="project" value="TreeGrafter"/>
</dbReference>
<dbReference type="Pfam" id="PF12330">
    <property type="entry name" value="Haspin_kinase"/>
    <property type="match status" value="1"/>
</dbReference>
<feature type="domain" description="Protein kinase" evidence="10">
    <location>
        <begin position="208"/>
        <end position="531"/>
    </location>
</feature>
<evidence type="ECO:0000256" key="9">
    <source>
        <dbReference type="SAM" id="MobiDB-lite"/>
    </source>
</evidence>
<organism evidence="11 12">
    <name type="scientific">Kwoniella shandongensis</name>
    <dbReference type="NCBI Taxonomy" id="1734106"/>
    <lineage>
        <taxon>Eukaryota</taxon>
        <taxon>Fungi</taxon>
        <taxon>Dikarya</taxon>
        <taxon>Basidiomycota</taxon>
        <taxon>Agaricomycotina</taxon>
        <taxon>Tremellomycetes</taxon>
        <taxon>Tremellales</taxon>
        <taxon>Cryptococcaceae</taxon>
        <taxon>Kwoniella</taxon>
    </lineage>
</organism>
<keyword evidence="12" id="KW-1185">Reference proteome</keyword>
<dbReference type="PANTHER" id="PTHR24419">
    <property type="entry name" value="INTERLEUKIN-1 RECEPTOR-ASSOCIATED KINASE"/>
    <property type="match status" value="1"/>
</dbReference>
<proteinExistence type="predicted"/>
<dbReference type="GO" id="GO:0000278">
    <property type="term" value="P:mitotic cell cycle"/>
    <property type="evidence" value="ECO:0007669"/>
    <property type="project" value="TreeGrafter"/>
</dbReference>
<evidence type="ECO:0000256" key="4">
    <source>
        <dbReference type="ARBA" id="ARBA00022741"/>
    </source>
</evidence>
<evidence type="ECO:0000256" key="6">
    <source>
        <dbReference type="ARBA" id="ARBA00022840"/>
    </source>
</evidence>
<gene>
    <name evidence="11" type="ORF">CI109_103199</name>
</gene>
<comment type="catalytic activity">
    <reaction evidence="8">
        <text>L-seryl-[protein] + ATP = O-phospho-L-seryl-[protein] + ADP + H(+)</text>
        <dbReference type="Rhea" id="RHEA:17989"/>
        <dbReference type="Rhea" id="RHEA-COMP:9863"/>
        <dbReference type="Rhea" id="RHEA-COMP:11604"/>
        <dbReference type="ChEBI" id="CHEBI:15378"/>
        <dbReference type="ChEBI" id="CHEBI:29999"/>
        <dbReference type="ChEBI" id="CHEBI:30616"/>
        <dbReference type="ChEBI" id="CHEBI:83421"/>
        <dbReference type="ChEBI" id="CHEBI:456216"/>
        <dbReference type="EC" id="2.7.11.1"/>
    </reaction>
</comment>
<dbReference type="Proteomes" id="UP000322225">
    <property type="component" value="Chromosome 5"/>
</dbReference>
<dbReference type="Gene3D" id="3.30.200.20">
    <property type="entry name" value="Phosphorylase Kinase, domain 1"/>
    <property type="match status" value="1"/>
</dbReference>
<name>A0AAJ8MWM4_9TREE</name>
<accession>A0AAJ8MWM4</accession>
<dbReference type="GeneID" id="43585690"/>
<dbReference type="InterPro" id="IPR011009">
    <property type="entry name" value="Kinase-like_dom_sf"/>
</dbReference>
<sequence length="576" mass="63536">MSMLGGRVTTYGRKKTQIISVLSDARLEPHDQTLSPLPAVKSRPPLQTKVSQDIINIPSTPIPAHRSKPFKPSQLAESRVVSRSPTPDAVLKPRKVPRVVRRAVIVPHSSPAALSPARRTPAKGQDVLEGVVIPIKSSAKKPTTSGKGVRGLTSKLARVTIEDSPAPTERSIKPPQPKDTLPLLLKQCTSTIIQPFATILNSSDIPSFTGLTKVGEASYSEVFGLTTTSSTNNAVDFVLKIIPLLDEQSREATSKDGPMPDCSSPEDVAREIEVTKTMGQVPGGGFVKFQGAYIVEGEYPAELLEQWDTFKRTLGSASVRPSKLPSSQKYCLIALSHAGLDLESFKFDIARGWIQAAGVFWQIVASLARAEEWTKFEHRDLHEGQILISLITPSEEDDSASQSLGNYLDAAYTGVETTIIDFGLSRLDLQSGSTPNAIWTSVPEEVYEGKGAQWDLYRAMRDRIEGKWEVFHPITNVMWLHYIVRYMLDSKSIRKPRPPQASSRRSRTKATIVYEQNDRAHQMLLQAEKVLSWSVDFDMGGAGKRTRRGLRGEPEGEKLGHAQEILEWGKKEGWVA</sequence>
<dbReference type="GO" id="GO:0072354">
    <property type="term" value="F:histone H3T3 kinase activity"/>
    <property type="evidence" value="ECO:0007669"/>
    <property type="project" value="TreeGrafter"/>
</dbReference>
<dbReference type="InterPro" id="IPR000719">
    <property type="entry name" value="Prot_kinase_dom"/>
</dbReference>
<dbReference type="Gene3D" id="1.10.510.10">
    <property type="entry name" value="Transferase(Phosphotransferase) domain 1"/>
    <property type="match status" value="1"/>
</dbReference>
<dbReference type="GO" id="GO:0035556">
    <property type="term" value="P:intracellular signal transduction"/>
    <property type="evidence" value="ECO:0007669"/>
    <property type="project" value="TreeGrafter"/>
</dbReference>
<dbReference type="RefSeq" id="XP_065823331.1">
    <property type="nucleotide sequence ID" value="XM_065967259.1"/>
</dbReference>
<protein>
    <recommendedName>
        <fullName evidence="1">non-specific serine/threonine protein kinase</fullName>
        <ecNumber evidence="1">2.7.11.1</ecNumber>
    </recommendedName>
</protein>
<keyword evidence="5" id="KW-0418">Kinase</keyword>
<reference evidence="11" key="1">
    <citation type="submission" date="2017-08" db="EMBL/GenBank/DDBJ databases">
        <authorList>
            <person name="Cuomo C."/>
            <person name="Billmyre B."/>
            <person name="Heitman J."/>
        </authorList>
    </citation>
    <scope>NUCLEOTIDE SEQUENCE</scope>
    <source>
        <strain evidence="11">CBS 12478</strain>
    </source>
</reference>
<dbReference type="InterPro" id="IPR024604">
    <property type="entry name" value="GSG2_C"/>
</dbReference>
<evidence type="ECO:0000256" key="1">
    <source>
        <dbReference type="ARBA" id="ARBA00012513"/>
    </source>
</evidence>